<sequence length="156" mass="17055">MAMKPLSILLLAMMLCGPAVAKYNRNQAVPVEQVVYADVESVREITREELVEDRNRGWKVFGGAVLGGVIGHQFGSGSGQDVATVLGTLAGAGIANNRSPAYRTQSYQLIEMMVMSEQGERVMVVQDFDPGMRFRAGDKVRLVYLQGGQVRVDKAY</sequence>
<name>A0ABP9FJZ6_9GAMM</name>
<feature type="signal peptide" evidence="3">
    <location>
        <begin position="1"/>
        <end position="21"/>
    </location>
</feature>
<protein>
    <submittedName>
        <fullName evidence="5">Glycine zipper 2TM domain-containing protein</fullName>
    </submittedName>
</protein>
<keyword evidence="6" id="KW-1185">Reference proteome</keyword>
<comment type="caution">
    <text evidence="5">The sequence shown here is derived from an EMBL/GenBank/DDBJ whole genome shotgun (WGS) entry which is preliminary data.</text>
</comment>
<comment type="subcellular location">
    <subcellularLocation>
        <location evidence="1">Membrane</location>
    </subcellularLocation>
</comment>
<dbReference type="Proteomes" id="UP001499988">
    <property type="component" value="Unassembled WGS sequence"/>
</dbReference>
<evidence type="ECO:0000313" key="6">
    <source>
        <dbReference type="Proteomes" id="UP001499988"/>
    </source>
</evidence>
<feature type="chain" id="PRO_5046185868" evidence="3">
    <location>
        <begin position="22"/>
        <end position="156"/>
    </location>
</feature>
<evidence type="ECO:0000313" key="5">
    <source>
        <dbReference type="EMBL" id="GAA4903838.1"/>
    </source>
</evidence>
<keyword evidence="2" id="KW-0472">Membrane</keyword>
<dbReference type="InterPro" id="IPR008816">
    <property type="entry name" value="Gly_zipper_2TM_dom"/>
</dbReference>
<accession>A0ABP9FJZ6</accession>
<evidence type="ECO:0000256" key="2">
    <source>
        <dbReference type="ARBA" id="ARBA00023136"/>
    </source>
</evidence>
<reference evidence="6" key="1">
    <citation type="journal article" date="2019" name="Int. J. Syst. Evol. Microbiol.">
        <title>The Global Catalogue of Microorganisms (GCM) 10K type strain sequencing project: providing services to taxonomists for standard genome sequencing and annotation.</title>
        <authorList>
            <consortium name="The Broad Institute Genomics Platform"/>
            <consortium name="The Broad Institute Genome Sequencing Center for Infectious Disease"/>
            <person name="Wu L."/>
            <person name="Ma J."/>
        </authorList>
    </citation>
    <scope>NUCLEOTIDE SEQUENCE [LARGE SCALE GENOMIC DNA]</scope>
    <source>
        <strain evidence="6">JCM 18401</strain>
    </source>
</reference>
<proteinExistence type="predicted"/>
<feature type="domain" description="Glycine zipper 2TM" evidence="4">
    <location>
        <begin position="62"/>
        <end position="97"/>
    </location>
</feature>
<dbReference type="PANTHER" id="PTHR35603:SF2">
    <property type="entry name" value="OUTER MEMBRANE LIPOPROTEIN"/>
    <property type="match status" value="1"/>
</dbReference>
<gene>
    <name evidence="5" type="ORF">GCM10023333_42700</name>
</gene>
<keyword evidence="3" id="KW-0732">Signal</keyword>
<dbReference type="PANTHER" id="PTHR35603">
    <property type="match status" value="1"/>
</dbReference>
<dbReference type="EMBL" id="BAABJZ010000107">
    <property type="protein sequence ID" value="GAA4903838.1"/>
    <property type="molecule type" value="Genomic_DNA"/>
</dbReference>
<organism evidence="5 6">
    <name type="scientific">Ferrimonas pelagia</name>
    <dbReference type="NCBI Taxonomy" id="1177826"/>
    <lineage>
        <taxon>Bacteria</taxon>
        <taxon>Pseudomonadati</taxon>
        <taxon>Pseudomonadota</taxon>
        <taxon>Gammaproteobacteria</taxon>
        <taxon>Alteromonadales</taxon>
        <taxon>Ferrimonadaceae</taxon>
        <taxon>Ferrimonas</taxon>
    </lineage>
</organism>
<evidence type="ECO:0000256" key="3">
    <source>
        <dbReference type="SAM" id="SignalP"/>
    </source>
</evidence>
<dbReference type="InterPro" id="IPR051407">
    <property type="entry name" value="Bact_OM_lipoprot/Surf_antigen"/>
</dbReference>
<dbReference type="Pfam" id="PF05433">
    <property type="entry name" value="Rick_17kDa_Anti"/>
    <property type="match status" value="1"/>
</dbReference>
<evidence type="ECO:0000256" key="1">
    <source>
        <dbReference type="ARBA" id="ARBA00004370"/>
    </source>
</evidence>
<evidence type="ECO:0000259" key="4">
    <source>
        <dbReference type="Pfam" id="PF05433"/>
    </source>
</evidence>